<dbReference type="InterPro" id="IPR014729">
    <property type="entry name" value="Rossmann-like_a/b/a_fold"/>
</dbReference>
<protein>
    <submittedName>
        <fullName evidence="3">Universal stress protein</fullName>
    </submittedName>
</protein>
<dbReference type="RefSeq" id="WP_301191560.1">
    <property type="nucleotide sequence ID" value="NZ_JAPDPJ010000042.1"/>
</dbReference>
<comment type="caution">
    <text evidence="3">The sequence shown here is derived from an EMBL/GenBank/DDBJ whole genome shotgun (WGS) entry which is preliminary data.</text>
</comment>
<evidence type="ECO:0000313" key="3">
    <source>
        <dbReference type="EMBL" id="MCW3787999.1"/>
    </source>
</evidence>
<reference evidence="3" key="1">
    <citation type="submission" date="2022-10" db="EMBL/GenBank/DDBJ databases">
        <authorList>
            <person name="Yu W.X."/>
        </authorList>
    </citation>
    <scope>NUCLEOTIDE SEQUENCE</scope>
    <source>
        <strain evidence="3">AAT</strain>
    </source>
</reference>
<dbReference type="Proteomes" id="UP001209229">
    <property type="component" value="Unassembled WGS sequence"/>
</dbReference>
<dbReference type="InterPro" id="IPR006015">
    <property type="entry name" value="Universal_stress_UspA"/>
</dbReference>
<sequence length="286" mass="32288">MTKILVPIDFSENSLNALEFGIQIANKLNAELKILHVKTKKIAYRYSKTESELILSDNVAEWLHEIVEKNKEKYTVPGGRFDYKVREGNIIKEVTNQAKYDDTTLIVIGTHGASGFEDKWIGSNAYRLVHSATVPVLTIRPERKWRSINNIVLPISINRSSRQKVPAVVGLAKLFNAKIYVVGIKEPGYSLLRSRVSGFVKQTVRFINKNTELRVESIVLSGKSKAELLLEYIDKVDADVIATNILQTANPFENLIKPFANQLINESRCPVLAVPTKESLYLQSKY</sequence>
<accession>A0AAE3M6G1</accession>
<dbReference type="PANTHER" id="PTHR46268">
    <property type="entry name" value="STRESS RESPONSE PROTEIN NHAX"/>
    <property type="match status" value="1"/>
</dbReference>
<organism evidence="3 4">
    <name type="scientific">Plebeiibacterium sediminum</name>
    <dbReference type="NCBI Taxonomy" id="2992112"/>
    <lineage>
        <taxon>Bacteria</taxon>
        <taxon>Pseudomonadati</taxon>
        <taxon>Bacteroidota</taxon>
        <taxon>Bacteroidia</taxon>
        <taxon>Marinilabiliales</taxon>
        <taxon>Marinilabiliaceae</taxon>
        <taxon>Plebeiibacterium</taxon>
    </lineage>
</organism>
<comment type="similarity">
    <text evidence="1">Belongs to the universal stress protein A family.</text>
</comment>
<name>A0AAE3M6G1_9BACT</name>
<evidence type="ECO:0000313" key="4">
    <source>
        <dbReference type="Proteomes" id="UP001209229"/>
    </source>
</evidence>
<proteinExistence type="inferred from homology"/>
<dbReference type="InterPro" id="IPR006016">
    <property type="entry name" value="UspA"/>
</dbReference>
<dbReference type="Gene3D" id="3.40.50.620">
    <property type="entry name" value="HUPs"/>
    <property type="match status" value="2"/>
</dbReference>
<dbReference type="EMBL" id="JAPDPJ010000042">
    <property type="protein sequence ID" value="MCW3787999.1"/>
    <property type="molecule type" value="Genomic_DNA"/>
</dbReference>
<dbReference type="SUPFAM" id="SSF52402">
    <property type="entry name" value="Adenine nucleotide alpha hydrolases-like"/>
    <property type="match status" value="2"/>
</dbReference>
<evidence type="ECO:0000259" key="2">
    <source>
        <dbReference type="Pfam" id="PF00582"/>
    </source>
</evidence>
<dbReference type="PRINTS" id="PR01438">
    <property type="entry name" value="UNVRSLSTRESS"/>
</dbReference>
<feature type="domain" description="UspA" evidence="2">
    <location>
        <begin position="2"/>
        <end position="140"/>
    </location>
</feature>
<dbReference type="AlphaFoldDB" id="A0AAE3M6G1"/>
<gene>
    <name evidence="3" type="ORF">OM075_16100</name>
</gene>
<dbReference type="PANTHER" id="PTHR46268:SF6">
    <property type="entry name" value="UNIVERSAL STRESS PROTEIN UP12"/>
    <property type="match status" value="1"/>
</dbReference>
<dbReference type="Pfam" id="PF00582">
    <property type="entry name" value="Usp"/>
    <property type="match status" value="1"/>
</dbReference>
<evidence type="ECO:0000256" key="1">
    <source>
        <dbReference type="ARBA" id="ARBA00008791"/>
    </source>
</evidence>
<dbReference type="CDD" id="cd00293">
    <property type="entry name" value="USP-like"/>
    <property type="match status" value="1"/>
</dbReference>
<keyword evidence="4" id="KW-1185">Reference proteome</keyword>